<feature type="region of interest" description="Disordered" evidence="1">
    <location>
        <begin position="85"/>
        <end position="116"/>
    </location>
</feature>
<comment type="caution">
    <text evidence="2">The sequence shown here is derived from an EMBL/GenBank/DDBJ whole genome shotgun (WGS) entry which is preliminary data.</text>
</comment>
<organism evidence="2">
    <name type="scientific">Mycobacterium xenopi 4042</name>
    <dbReference type="NCBI Taxonomy" id="1299334"/>
    <lineage>
        <taxon>Bacteria</taxon>
        <taxon>Bacillati</taxon>
        <taxon>Actinomycetota</taxon>
        <taxon>Actinomycetes</taxon>
        <taxon>Mycobacteriales</taxon>
        <taxon>Mycobacteriaceae</taxon>
        <taxon>Mycobacterium</taxon>
    </lineage>
</organism>
<evidence type="ECO:0000313" key="2">
    <source>
        <dbReference type="EMBL" id="EUA72325.1"/>
    </source>
</evidence>
<protein>
    <submittedName>
        <fullName evidence="2">Uncharacterized protein</fullName>
    </submittedName>
</protein>
<name>X8DXQ9_MYCXE</name>
<accession>X8DXQ9</accession>
<sequence>MMSCLRIGHRVRDDHALAFISHHTVRRSNQASSPSGIHGDHNAWPLPYRWAYWDNPKLMVPSHANEPFLGGHTLVQMCNSHPVRQVNTGRIHDSPWRSAQRTAPTRRHRTPHTTTT</sequence>
<reference evidence="2" key="1">
    <citation type="submission" date="2014-01" db="EMBL/GenBank/DDBJ databases">
        <authorList>
            <person name="Brown-Elliot B."/>
            <person name="Wallace R."/>
            <person name="Lenaerts A."/>
            <person name="Ordway D."/>
            <person name="DeGroote M.A."/>
            <person name="Parker T."/>
            <person name="Sizemore C."/>
            <person name="Tallon L.J."/>
            <person name="Sadzewicz L.K."/>
            <person name="Sengamalay N."/>
            <person name="Fraser C.M."/>
            <person name="Hine E."/>
            <person name="Shefchek K.A."/>
            <person name="Das S.P."/>
            <person name="Tettelin H."/>
        </authorList>
    </citation>
    <scope>NUCLEOTIDE SEQUENCE [LARGE SCALE GENOMIC DNA]</scope>
    <source>
        <strain evidence="2">4042</strain>
    </source>
</reference>
<evidence type="ECO:0000256" key="1">
    <source>
        <dbReference type="SAM" id="MobiDB-lite"/>
    </source>
</evidence>
<dbReference type="EMBL" id="JAOB01000012">
    <property type="protein sequence ID" value="EUA72325.1"/>
    <property type="molecule type" value="Genomic_DNA"/>
</dbReference>
<dbReference type="AlphaFoldDB" id="X8DXQ9"/>
<proteinExistence type="predicted"/>
<feature type="compositionally biased region" description="Basic residues" evidence="1">
    <location>
        <begin position="104"/>
        <end position="116"/>
    </location>
</feature>
<gene>
    <name evidence="2" type="ORF">I553_10674</name>
</gene>